<dbReference type="InterPro" id="IPR050123">
    <property type="entry name" value="Prok_molybdopt-oxidoreductase"/>
</dbReference>
<evidence type="ECO:0000313" key="15">
    <source>
        <dbReference type="Proteomes" id="UP000186819"/>
    </source>
</evidence>
<dbReference type="InterPro" id="IPR000283">
    <property type="entry name" value="NADH_UbQ_OxRdtase_75kDa_su_CS"/>
</dbReference>
<feature type="domain" description="2Fe-2S ferredoxin-type" evidence="11">
    <location>
        <begin position="1"/>
        <end position="78"/>
    </location>
</feature>
<dbReference type="GO" id="GO:0016020">
    <property type="term" value="C:membrane"/>
    <property type="evidence" value="ECO:0007669"/>
    <property type="project" value="InterPro"/>
</dbReference>
<evidence type="ECO:0000256" key="8">
    <source>
        <dbReference type="ARBA" id="ARBA00023027"/>
    </source>
</evidence>
<evidence type="ECO:0000256" key="4">
    <source>
        <dbReference type="ARBA" id="ARBA00022723"/>
    </source>
</evidence>
<dbReference type="SUPFAM" id="SSF53706">
    <property type="entry name" value="Formate dehydrogenase/DMSO reductase, domains 1-3"/>
    <property type="match status" value="1"/>
</dbReference>
<reference evidence="15" key="1">
    <citation type="submission" date="2017-01" db="EMBL/GenBank/DDBJ databases">
        <authorList>
            <person name="Varghese N."/>
            <person name="Submissions S."/>
        </authorList>
    </citation>
    <scope>NUCLEOTIDE SEQUENCE [LARGE SCALE GENOMIC DNA]</scope>
    <source>
        <strain evidence="15">ATCC 51758</strain>
    </source>
</reference>
<comment type="function">
    <text evidence="10">NDH-1 shuttles electrons from NADH, via FMN and iron-sulfur (Fe-S) centers, to quinones in the respiratory chain. Couples the redox reaction to proton translocation (for every two electrons transferred, four hydrogen ions are translocated across the cytoplasmic membrane), and thus conserves the redox energy in a proton gradient.</text>
</comment>
<dbReference type="FunFam" id="3.30.70.20:FF:000002">
    <property type="entry name" value="NADH-ubiquinone oxidoreductase 75 kDa subunit"/>
    <property type="match status" value="1"/>
</dbReference>
<name>A0A1N6R850_9RHOO</name>
<dbReference type="CDD" id="cd00207">
    <property type="entry name" value="fer2"/>
    <property type="match status" value="1"/>
</dbReference>
<dbReference type="PROSITE" id="PS51085">
    <property type="entry name" value="2FE2S_FER_2"/>
    <property type="match status" value="1"/>
</dbReference>
<keyword evidence="7 10" id="KW-0411">Iron-sulfur</keyword>
<comment type="catalytic activity">
    <reaction evidence="9 10">
        <text>a quinone + NADH + 5 H(+)(in) = a quinol + NAD(+) + 4 H(+)(out)</text>
        <dbReference type="Rhea" id="RHEA:57888"/>
        <dbReference type="ChEBI" id="CHEBI:15378"/>
        <dbReference type="ChEBI" id="CHEBI:24646"/>
        <dbReference type="ChEBI" id="CHEBI:57540"/>
        <dbReference type="ChEBI" id="CHEBI:57945"/>
        <dbReference type="ChEBI" id="CHEBI:132124"/>
    </reaction>
</comment>
<evidence type="ECO:0000259" key="12">
    <source>
        <dbReference type="PROSITE" id="PS51669"/>
    </source>
</evidence>
<dbReference type="CDD" id="cd02772">
    <property type="entry name" value="MopB_NDH-1_NuoG2"/>
    <property type="match status" value="1"/>
</dbReference>
<dbReference type="PROSITE" id="PS51669">
    <property type="entry name" value="4FE4S_MOW_BIS_MGD"/>
    <property type="match status" value="1"/>
</dbReference>
<dbReference type="InterPro" id="IPR001041">
    <property type="entry name" value="2Fe-2S_ferredoxin-type"/>
</dbReference>
<keyword evidence="4 10" id="KW-0479">Metal-binding</keyword>
<evidence type="ECO:0000256" key="7">
    <source>
        <dbReference type="ARBA" id="ARBA00023014"/>
    </source>
</evidence>
<evidence type="ECO:0000256" key="9">
    <source>
        <dbReference type="ARBA" id="ARBA00047712"/>
    </source>
</evidence>
<evidence type="ECO:0000259" key="11">
    <source>
        <dbReference type="PROSITE" id="PS51085"/>
    </source>
</evidence>
<dbReference type="Gene3D" id="3.40.50.740">
    <property type="match status" value="2"/>
</dbReference>
<dbReference type="RefSeq" id="WP_076601136.1">
    <property type="nucleotide sequence ID" value="NZ_FTMD01000003.1"/>
</dbReference>
<evidence type="ECO:0000256" key="2">
    <source>
        <dbReference type="ARBA" id="ARBA00005404"/>
    </source>
</evidence>
<dbReference type="Gene3D" id="3.10.20.740">
    <property type="match status" value="1"/>
</dbReference>
<dbReference type="GO" id="GO:0042773">
    <property type="term" value="P:ATP synthesis coupled electron transport"/>
    <property type="evidence" value="ECO:0007669"/>
    <property type="project" value="InterPro"/>
</dbReference>
<dbReference type="PANTHER" id="PTHR43105">
    <property type="entry name" value="RESPIRATORY NITRATE REDUCTASE"/>
    <property type="match status" value="1"/>
</dbReference>
<keyword evidence="10" id="KW-0874">Quinone</keyword>
<dbReference type="InterPro" id="IPR010228">
    <property type="entry name" value="NADH_UbQ_OxRdtase_Gsu"/>
</dbReference>
<dbReference type="GO" id="GO:0016651">
    <property type="term" value="F:oxidoreductase activity, acting on NAD(P)H"/>
    <property type="evidence" value="ECO:0007669"/>
    <property type="project" value="InterPro"/>
</dbReference>
<dbReference type="PANTHER" id="PTHR43105:SF13">
    <property type="entry name" value="NADH-UBIQUINONE OXIDOREDUCTASE 75 KDA SUBUNIT, MITOCHONDRIAL"/>
    <property type="match status" value="1"/>
</dbReference>
<keyword evidence="6 10" id="KW-0408">Iron</keyword>
<dbReference type="GO" id="GO:0051539">
    <property type="term" value="F:4 iron, 4 sulfur cluster binding"/>
    <property type="evidence" value="ECO:0007669"/>
    <property type="project" value="UniProtKB-KW"/>
</dbReference>
<dbReference type="SMART" id="SM00929">
    <property type="entry name" value="NADH-G_4Fe-4S_3"/>
    <property type="match status" value="1"/>
</dbReference>
<comment type="similarity">
    <text evidence="2 10">Belongs to the complex I 75 kDa subunit family.</text>
</comment>
<dbReference type="STRING" id="34027.SAMN05421829_103127"/>
<evidence type="ECO:0000256" key="3">
    <source>
        <dbReference type="ARBA" id="ARBA00022485"/>
    </source>
</evidence>
<keyword evidence="8 10" id="KW-0520">NAD</keyword>
<dbReference type="PROSITE" id="PS00643">
    <property type="entry name" value="COMPLEX1_75K_3"/>
    <property type="match status" value="1"/>
</dbReference>
<dbReference type="InterPro" id="IPR019574">
    <property type="entry name" value="NADH_UbQ_OxRdtase_Gsu_4Fe4S-bd"/>
</dbReference>
<dbReference type="Proteomes" id="UP000186819">
    <property type="component" value="Unassembled WGS sequence"/>
</dbReference>
<dbReference type="AlphaFoldDB" id="A0A1N6R850"/>
<dbReference type="InterPro" id="IPR006963">
    <property type="entry name" value="Mopterin_OxRdtase_4Fe-4S_dom"/>
</dbReference>
<dbReference type="PROSITE" id="PS00641">
    <property type="entry name" value="COMPLEX1_75K_1"/>
    <property type="match status" value="1"/>
</dbReference>
<dbReference type="GO" id="GO:0046872">
    <property type="term" value="F:metal ion binding"/>
    <property type="evidence" value="ECO:0007669"/>
    <property type="project" value="UniProtKB-UniRule"/>
</dbReference>
<dbReference type="Pfam" id="PF22151">
    <property type="entry name" value="Fer4_NDSU1"/>
    <property type="match status" value="1"/>
</dbReference>
<proteinExistence type="inferred from homology"/>
<protein>
    <recommendedName>
        <fullName evidence="10">NADH-quinone oxidoreductase</fullName>
        <ecNumber evidence="10">7.1.1.-</ecNumber>
    </recommendedName>
</protein>
<sequence>MLEIEIDGKQVTVEDGSTIMDAATKIGAFVPHFCYHKKLSIAASCRMCLVQVEKAPKPLPACATPVTNGMKVWTRSEQAVKAQKGVMEFLLINHPLDCPICDQGGECQLQDLAVGYGGSQSRYEEEKRVVFNKNLGPLVSTDMTRCINCTRCVRFTTEIAGQMELGQAFRGEHAEIMPFVEKTVDSELSGNIIDLCPVGALTSKPFRFSARTWELARRRSVSPHDSLGSNLIVQVKHDVVKRVLPFENEDINECWLSDKDRFSYEGLNSEDRLTVPMLKQDGVWKETDWQTALEFAANGLRKTAKQNGPDSIGALASPHATIEELYLLQKFTRAIGSDSVDFRLRQSDFRADGFREGAPWLGMPISEVASLNRLFVIGSFLRKDSPLLAQRVRQAAKRGLHVSAINASAEEWLLPVKNRVLTAPSAIVPVLLQVVAALAAEKGVNAAEHLGAAIPATVSDEARAIAQSLASGRKVAVWVGNLAVQSEYASEIQQLAEEIARLTGGVFGVIGEAANSVGGYLAKAVPLVGGLNARQMLEQPRKAYLLLNAEPDLDFANPALAQTVLGAAPLVIALSAFKSPSLLAAADVLLPIAPFTETSGTFVNCEGRAQNFNAVARPLGDTRPGWKVLRVLGNLLEFEGFDQNDSEAVAAEALAEGSRPDLGNRLYGLEFKFAGQTAAGFERVSDVSIYAADPLVRRATSLQKTRDAKAPVACASTATLAAIGVASGARVRLKQGQGAAEVLIVADDSVAANCVRVAAANAATAALGAMCGEISVERV</sequence>
<gene>
    <name evidence="14" type="ORF">SAMN05421829_103127</name>
</gene>
<dbReference type="NCBIfam" id="TIGR01973">
    <property type="entry name" value="NuoG"/>
    <property type="match status" value="1"/>
</dbReference>
<evidence type="ECO:0000256" key="1">
    <source>
        <dbReference type="ARBA" id="ARBA00001966"/>
    </source>
</evidence>
<dbReference type="SUPFAM" id="SSF54292">
    <property type="entry name" value="2Fe-2S ferredoxin-like"/>
    <property type="match status" value="1"/>
</dbReference>
<dbReference type="InterPro" id="IPR054351">
    <property type="entry name" value="NADH_UbQ_OxRdtase_ferredoxin"/>
</dbReference>
<dbReference type="EMBL" id="FTMD01000003">
    <property type="protein sequence ID" value="SIQ25070.1"/>
    <property type="molecule type" value="Genomic_DNA"/>
</dbReference>
<dbReference type="GO" id="GO:0048038">
    <property type="term" value="F:quinone binding"/>
    <property type="evidence" value="ECO:0007669"/>
    <property type="project" value="UniProtKB-UniRule"/>
</dbReference>
<evidence type="ECO:0000313" key="14">
    <source>
        <dbReference type="EMBL" id="SIQ25070.1"/>
    </source>
</evidence>
<keyword evidence="5 10" id="KW-1278">Translocase</keyword>
<dbReference type="Pfam" id="PF22117">
    <property type="entry name" value="Fer4_Nqo3"/>
    <property type="match status" value="1"/>
</dbReference>
<dbReference type="GO" id="GO:0051537">
    <property type="term" value="F:2 iron, 2 sulfur cluster binding"/>
    <property type="evidence" value="ECO:0007669"/>
    <property type="project" value="UniProtKB-UniRule"/>
</dbReference>
<dbReference type="EC" id="7.1.1.-" evidence="10"/>
<dbReference type="OrthoDB" id="7376058at2"/>
<evidence type="ECO:0000256" key="10">
    <source>
        <dbReference type="RuleBase" id="RU003525"/>
    </source>
</evidence>
<dbReference type="InterPro" id="IPR006656">
    <property type="entry name" value="Mopterin_OxRdtase"/>
</dbReference>
<dbReference type="Pfam" id="PF10588">
    <property type="entry name" value="NADH-G_4Fe-4S_3"/>
    <property type="match status" value="1"/>
</dbReference>
<dbReference type="SUPFAM" id="SSF54862">
    <property type="entry name" value="4Fe-4S ferredoxins"/>
    <property type="match status" value="1"/>
</dbReference>
<dbReference type="PROSITE" id="PS51839">
    <property type="entry name" value="4FE4S_HC3"/>
    <property type="match status" value="1"/>
</dbReference>
<dbReference type="PROSITE" id="PS00642">
    <property type="entry name" value="COMPLEX1_75K_2"/>
    <property type="match status" value="1"/>
</dbReference>
<accession>A0A1N6R850</accession>
<keyword evidence="15" id="KW-1185">Reference proteome</keyword>
<keyword evidence="3 10" id="KW-0004">4Fe-4S</keyword>
<feature type="domain" description="4Fe-4S His(Cys)3-ligated-type" evidence="13">
    <location>
        <begin position="78"/>
        <end position="117"/>
    </location>
</feature>
<comment type="cofactor">
    <cofactor evidence="1 10">
        <name>[4Fe-4S] cluster</name>
        <dbReference type="ChEBI" id="CHEBI:49883"/>
    </cofactor>
</comment>
<organism evidence="14 15">
    <name type="scientific">Aromatoleum tolulyticum</name>
    <dbReference type="NCBI Taxonomy" id="34027"/>
    <lineage>
        <taxon>Bacteria</taxon>
        <taxon>Pseudomonadati</taxon>
        <taxon>Pseudomonadota</taxon>
        <taxon>Betaproteobacteria</taxon>
        <taxon>Rhodocyclales</taxon>
        <taxon>Rhodocyclaceae</taxon>
        <taxon>Aromatoleum</taxon>
    </lineage>
</organism>
<dbReference type="Pfam" id="PF13510">
    <property type="entry name" value="Fer2_4"/>
    <property type="match status" value="1"/>
</dbReference>
<evidence type="ECO:0000259" key="13">
    <source>
        <dbReference type="PROSITE" id="PS51839"/>
    </source>
</evidence>
<dbReference type="Gene3D" id="3.30.70.20">
    <property type="match status" value="1"/>
</dbReference>
<dbReference type="Pfam" id="PF00384">
    <property type="entry name" value="Molybdopterin"/>
    <property type="match status" value="1"/>
</dbReference>
<comment type="cofactor">
    <cofactor evidence="10">
        <name>[2Fe-2S] cluster</name>
        <dbReference type="ChEBI" id="CHEBI:190135"/>
    </cofactor>
    <text evidence="10">Binds 1 [2Fe-2S] cluster per subunit.</text>
</comment>
<dbReference type="InterPro" id="IPR036010">
    <property type="entry name" value="2Fe-2S_ferredoxin-like_sf"/>
</dbReference>
<evidence type="ECO:0000256" key="5">
    <source>
        <dbReference type="ARBA" id="ARBA00022967"/>
    </source>
</evidence>
<evidence type="ECO:0000256" key="6">
    <source>
        <dbReference type="ARBA" id="ARBA00023004"/>
    </source>
</evidence>
<feature type="domain" description="4Fe-4S Mo/W bis-MGD-type" evidence="12">
    <location>
        <begin position="215"/>
        <end position="271"/>
    </location>
</feature>
<dbReference type="GO" id="GO:0008137">
    <property type="term" value="F:NADH dehydrogenase (ubiquinone) activity"/>
    <property type="evidence" value="ECO:0007669"/>
    <property type="project" value="UniProtKB-UniRule"/>
</dbReference>
<dbReference type="Gene3D" id="3.40.228.10">
    <property type="entry name" value="Dimethylsulfoxide Reductase, domain 2"/>
    <property type="match status" value="1"/>
</dbReference>
<keyword evidence="10" id="KW-0001">2Fe-2S</keyword>
<dbReference type="FunFam" id="3.10.20.740:FF:000001">
    <property type="entry name" value="NADH-quinone oxidoreductase subunit G"/>
    <property type="match status" value="1"/>
</dbReference>